<evidence type="ECO:0000256" key="14">
    <source>
        <dbReference type="PROSITE-ProRule" id="PRU01356"/>
    </source>
</evidence>
<comment type="similarity">
    <text evidence="13">Belongs to the SAT4 family.</text>
</comment>
<keyword evidence="6" id="KW-0325">Glycoprotein</keyword>
<dbReference type="RefSeq" id="XP_045266902.1">
    <property type="nucleotide sequence ID" value="XM_045407457.1"/>
</dbReference>
<dbReference type="AlphaFoldDB" id="A0A8H4CPM4"/>
<keyword evidence="9 15" id="KW-1133">Transmembrane helix</keyword>
<dbReference type="Pfam" id="PF05730">
    <property type="entry name" value="CFEM"/>
    <property type="match status" value="1"/>
</dbReference>
<dbReference type="EMBL" id="WVTB01000027">
    <property type="protein sequence ID" value="KAF3807743.1"/>
    <property type="molecule type" value="Genomic_DNA"/>
</dbReference>
<keyword evidence="6" id="KW-0336">GPI-anchor</keyword>
<reference evidence="17" key="2">
    <citation type="submission" date="2020-03" db="EMBL/GenBank/DDBJ databases">
        <authorList>
            <person name="Fu F.-F."/>
            <person name="Chen J."/>
        </authorList>
    </citation>
    <scope>NUCLEOTIDE SEQUENCE</scope>
    <source>
        <strain evidence="17">Lc1</strain>
    </source>
</reference>
<feature type="disulfide bond" evidence="14">
    <location>
        <begin position="82"/>
        <end position="115"/>
    </location>
</feature>
<keyword evidence="7 15" id="KW-0812">Transmembrane</keyword>
<protein>
    <recommendedName>
        <fullName evidence="16">CFEM domain-containing protein</fullName>
    </recommendedName>
</protein>
<evidence type="ECO:0000256" key="7">
    <source>
        <dbReference type="ARBA" id="ARBA00022692"/>
    </source>
</evidence>
<keyword evidence="8" id="KW-0732">Signal</keyword>
<evidence type="ECO:0000256" key="15">
    <source>
        <dbReference type="SAM" id="Phobius"/>
    </source>
</evidence>
<feature type="transmembrane region" description="Helical" evidence="15">
    <location>
        <begin position="159"/>
        <end position="180"/>
    </location>
</feature>
<gene>
    <name evidence="17" type="ORF">GCG54_00007476</name>
</gene>
<dbReference type="InterPro" id="IPR052337">
    <property type="entry name" value="SAT4-like"/>
</dbReference>
<feature type="transmembrane region" description="Helical" evidence="15">
    <location>
        <begin position="320"/>
        <end position="345"/>
    </location>
</feature>
<evidence type="ECO:0000256" key="11">
    <source>
        <dbReference type="ARBA" id="ARBA00023157"/>
    </source>
</evidence>
<evidence type="ECO:0000256" key="2">
    <source>
        <dbReference type="ARBA" id="ARBA00004589"/>
    </source>
</evidence>
<evidence type="ECO:0000256" key="1">
    <source>
        <dbReference type="ARBA" id="ARBA00004141"/>
    </source>
</evidence>
<evidence type="ECO:0000256" key="9">
    <source>
        <dbReference type="ARBA" id="ARBA00022989"/>
    </source>
</evidence>
<feature type="transmembrane region" description="Helical" evidence="15">
    <location>
        <begin position="246"/>
        <end position="267"/>
    </location>
</feature>
<dbReference type="Pfam" id="PF20684">
    <property type="entry name" value="Fung_rhodopsin"/>
    <property type="match status" value="1"/>
</dbReference>
<accession>A0A8H4CPM4</accession>
<evidence type="ECO:0000259" key="16">
    <source>
        <dbReference type="PROSITE" id="PS52012"/>
    </source>
</evidence>
<name>A0A8H4CPM4_COLGL</name>
<feature type="transmembrane region" description="Helical" evidence="15">
    <location>
        <begin position="208"/>
        <end position="226"/>
    </location>
</feature>
<feature type="transmembrane region" description="Helical" evidence="15">
    <location>
        <begin position="287"/>
        <end position="308"/>
    </location>
</feature>
<evidence type="ECO:0000313" key="17">
    <source>
        <dbReference type="EMBL" id="KAF3807743.1"/>
    </source>
</evidence>
<evidence type="ECO:0000256" key="5">
    <source>
        <dbReference type="ARBA" id="ARBA00022525"/>
    </source>
</evidence>
<dbReference type="PROSITE" id="PS52012">
    <property type="entry name" value="CFEM"/>
    <property type="match status" value="1"/>
</dbReference>
<comment type="similarity">
    <text evidence="4">Belongs to the RBT5 family.</text>
</comment>
<comment type="caution">
    <text evidence="17">The sequence shown here is derived from an EMBL/GenBank/DDBJ whole genome shotgun (WGS) entry which is preliminary data.</text>
</comment>
<feature type="transmembrane region" description="Helical" evidence="15">
    <location>
        <begin position="357"/>
        <end position="377"/>
    </location>
</feature>
<dbReference type="SMART" id="SM00747">
    <property type="entry name" value="CFEM"/>
    <property type="match status" value="1"/>
</dbReference>
<feature type="domain" description="CFEM" evidence="16">
    <location>
        <begin position="31"/>
        <end position="142"/>
    </location>
</feature>
<dbReference type="GeneID" id="69014621"/>
<keyword evidence="11 14" id="KW-1015">Disulfide bond</keyword>
<dbReference type="GO" id="GO:0098552">
    <property type="term" value="C:side of membrane"/>
    <property type="evidence" value="ECO:0007669"/>
    <property type="project" value="UniProtKB-KW"/>
</dbReference>
<dbReference type="PANTHER" id="PTHR33048">
    <property type="entry name" value="PTH11-LIKE INTEGRAL MEMBRANE PROTEIN (AFU_ORTHOLOGUE AFUA_5G11245)"/>
    <property type="match status" value="1"/>
</dbReference>
<evidence type="ECO:0000256" key="4">
    <source>
        <dbReference type="ARBA" id="ARBA00010031"/>
    </source>
</evidence>
<evidence type="ECO:0000256" key="13">
    <source>
        <dbReference type="ARBA" id="ARBA00038359"/>
    </source>
</evidence>
<feature type="transmembrane region" description="Helical" evidence="15">
    <location>
        <begin position="33"/>
        <end position="51"/>
    </location>
</feature>
<keyword evidence="18" id="KW-1185">Reference proteome</keyword>
<feature type="binding site" description="axial binding residue" evidence="14">
    <location>
        <position position="77"/>
    </location>
    <ligand>
        <name>heme</name>
        <dbReference type="ChEBI" id="CHEBI:30413"/>
    </ligand>
    <ligandPart>
        <name>Fe</name>
        <dbReference type="ChEBI" id="CHEBI:18248"/>
    </ligandPart>
</feature>
<comment type="subcellular location">
    <subcellularLocation>
        <location evidence="2">Membrane</location>
        <topology evidence="2">Lipid-anchor</topology>
        <topology evidence="2">GPI-anchor</topology>
    </subcellularLocation>
    <subcellularLocation>
        <location evidence="1">Membrane</location>
        <topology evidence="1">Multi-pass membrane protein</topology>
    </subcellularLocation>
    <subcellularLocation>
        <location evidence="3">Secreted</location>
    </subcellularLocation>
</comment>
<evidence type="ECO:0000313" key="18">
    <source>
        <dbReference type="Proteomes" id="UP000613401"/>
    </source>
</evidence>
<keyword evidence="12" id="KW-0449">Lipoprotein</keyword>
<dbReference type="GO" id="GO:0046872">
    <property type="term" value="F:metal ion binding"/>
    <property type="evidence" value="ECO:0007669"/>
    <property type="project" value="UniProtKB-UniRule"/>
</dbReference>
<keyword evidence="5" id="KW-0964">Secreted</keyword>
<evidence type="ECO:0000256" key="6">
    <source>
        <dbReference type="ARBA" id="ARBA00022622"/>
    </source>
</evidence>
<keyword evidence="14" id="KW-0408">Iron</keyword>
<feature type="disulfide bond" evidence="14">
    <location>
        <begin position="73"/>
        <end position="80"/>
    </location>
</feature>
<evidence type="ECO:0000256" key="12">
    <source>
        <dbReference type="ARBA" id="ARBA00023288"/>
    </source>
</evidence>
<feature type="disulfide bond" evidence="14">
    <location>
        <begin position="63"/>
        <end position="94"/>
    </location>
</feature>
<dbReference type="PANTHER" id="PTHR33048:SF143">
    <property type="entry name" value="EXTRACELLULAR MEMBRANE PROTEIN CFEM DOMAIN-CONTAINING PROTEIN-RELATED"/>
    <property type="match status" value="1"/>
</dbReference>
<evidence type="ECO:0000256" key="8">
    <source>
        <dbReference type="ARBA" id="ARBA00022729"/>
    </source>
</evidence>
<dbReference type="InterPro" id="IPR049326">
    <property type="entry name" value="Rhodopsin_dom_fungi"/>
</dbReference>
<feature type="disulfide bond" evidence="14">
    <location>
        <begin position="59"/>
        <end position="99"/>
    </location>
</feature>
<evidence type="ECO:0000256" key="3">
    <source>
        <dbReference type="ARBA" id="ARBA00004613"/>
    </source>
</evidence>
<keyword evidence="10 15" id="KW-0472">Membrane</keyword>
<sequence>MLAIPGHVLQEFEIRIHERIFRYRAPSTAKMRFLTLTLAFLGFMGIASAAIDLEGVPSCAVSCMIKALTQSTCPATDAACLCVDPKFNAAVGPCIQQTCSIKDILISTNATWSQCHFPLTDERPTIYWISGAVTVVTIAFMAMRLISKAMKLSAWGADDTVILVAFGMVIAYYIELFFFVRAGLGRDIWTIHDYDITYFLKLLYVLEFFYYIGLASIKASILFFFLKIFPDNRFRKVLWLMQGLNLLVGLSFIILCFCECQPINFFWNGWDGEHEGKCLDLNRIGLSHVALNITLDVVMLILPITQLYKLQMDRKKKLGVMAMFLVGIFLTIVSILRIKTLIAFATSLNTTADSVAVVLWAYVELGVGVVVACLPNVRQLLKTLPSKVVHLSTAVASAMGSSLSSSRTVSVSQVYHDKPNKSFGDTTTTMATDTTIAPSVASRSPRVSR</sequence>
<dbReference type="GO" id="GO:0005576">
    <property type="term" value="C:extracellular region"/>
    <property type="evidence" value="ECO:0007669"/>
    <property type="project" value="UniProtKB-SubCell"/>
</dbReference>
<organism evidence="17 18">
    <name type="scientific">Colletotrichum gloeosporioides</name>
    <name type="common">Anthracnose fungus</name>
    <name type="synonym">Glomerella cingulata</name>
    <dbReference type="NCBI Taxonomy" id="474922"/>
    <lineage>
        <taxon>Eukaryota</taxon>
        <taxon>Fungi</taxon>
        <taxon>Dikarya</taxon>
        <taxon>Ascomycota</taxon>
        <taxon>Pezizomycotina</taxon>
        <taxon>Sordariomycetes</taxon>
        <taxon>Hypocreomycetidae</taxon>
        <taxon>Glomerellales</taxon>
        <taxon>Glomerellaceae</taxon>
        <taxon>Colletotrichum</taxon>
        <taxon>Colletotrichum gloeosporioides species complex</taxon>
    </lineage>
</organism>
<reference evidence="17" key="1">
    <citation type="journal article" date="2020" name="Phytopathology">
        <title>Genome sequence and comparative analysis of Colletotrichum gloeosporioides isolated from Liriodendron leaves.</title>
        <authorList>
            <person name="Fu F.F."/>
            <person name="Hao Z."/>
            <person name="Wang P."/>
            <person name="Lu Y."/>
            <person name="Xue L.J."/>
            <person name="Wei G."/>
            <person name="Tian Y."/>
            <person name="Baishi H."/>
            <person name="Xu H."/>
            <person name="Shi J."/>
            <person name="Cheng T."/>
            <person name="Wang G."/>
            <person name="Yi Y."/>
            <person name="Chen J."/>
        </authorList>
    </citation>
    <scope>NUCLEOTIDE SEQUENCE</scope>
    <source>
        <strain evidence="17">Lc1</strain>
    </source>
</reference>
<keyword evidence="14" id="KW-0349">Heme</keyword>
<dbReference type="Proteomes" id="UP000613401">
    <property type="component" value="Unassembled WGS sequence"/>
</dbReference>
<dbReference type="InterPro" id="IPR008427">
    <property type="entry name" value="Extracellular_membr_CFEM_dom"/>
</dbReference>
<keyword evidence="14" id="KW-0479">Metal-binding</keyword>
<proteinExistence type="inferred from homology"/>
<feature type="transmembrane region" description="Helical" evidence="15">
    <location>
        <begin position="126"/>
        <end position="147"/>
    </location>
</feature>
<evidence type="ECO:0000256" key="10">
    <source>
        <dbReference type="ARBA" id="ARBA00023136"/>
    </source>
</evidence>